<proteinExistence type="predicted"/>
<accession>K9VYX2</accession>
<sequence length="184" mass="18670">MTVSNQQIAIGLFLKRSEAENALNELKASGFPMDKVSVIAQDAEEGEQVGDQQISDKIGDQDVNAASGVVADTLTATTLGSVMLGLASIAVPGVGMIIGAGSVGAAIAATVASTGVAAAASGGLVKAITDLGVPEAQARIYSDRLQGREYLVIVEGTGEDISRAETIVNNYGISNWGIYNSAQA</sequence>
<dbReference type="PANTHER" id="PTHR36109:SF2">
    <property type="entry name" value="MEMBRANE PROTEIN"/>
    <property type="match status" value="1"/>
</dbReference>
<gene>
    <name evidence="1" type="ORF">Cri9333_1467</name>
</gene>
<dbReference type="PANTHER" id="PTHR36109">
    <property type="entry name" value="MEMBRANE PROTEIN-RELATED"/>
    <property type="match status" value="1"/>
</dbReference>
<dbReference type="Proteomes" id="UP000010472">
    <property type="component" value="Chromosome"/>
</dbReference>
<evidence type="ECO:0000313" key="2">
    <source>
        <dbReference type="Proteomes" id="UP000010472"/>
    </source>
</evidence>
<dbReference type="OrthoDB" id="462701at2"/>
<dbReference type="STRING" id="1173022.Cri9333_1467"/>
<dbReference type="KEGG" id="cep:Cri9333_1467"/>
<dbReference type="InterPro" id="IPR052948">
    <property type="entry name" value="Low_temp-induced_all0457"/>
</dbReference>
<keyword evidence="2" id="KW-1185">Reference proteome</keyword>
<dbReference type="AlphaFoldDB" id="K9VYX2"/>
<protein>
    <submittedName>
        <fullName evidence="1">Uncharacterized protein</fullName>
    </submittedName>
</protein>
<name>K9VYX2_9CYAN</name>
<dbReference type="EMBL" id="CP003620">
    <property type="protein sequence ID" value="AFZ12360.1"/>
    <property type="molecule type" value="Genomic_DNA"/>
</dbReference>
<evidence type="ECO:0000313" key="1">
    <source>
        <dbReference type="EMBL" id="AFZ12360.1"/>
    </source>
</evidence>
<dbReference type="RefSeq" id="WP_015202481.1">
    <property type="nucleotide sequence ID" value="NC_019753.1"/>
</dbReference>
<dbReference type="PATRIC" id="fig|1173022.3.peg.1588"/>
<organism evidence="1 2">
    <name type="scientific">Crinalium epipsammum PCC 9333</name>
    <dbReference type="NCBI Taxonomy" id="1173022"/>
    <lineage>
        <taxon>Bacteria</taxon>
        <taxon>Bacillati</taxon>
        <taxon>Cyanobacteriota</taxon>
        <taxon>Cyanophyceae</taxon>
        <taxon>Gomontiellales</taxon>
        <taxon>Gomontiellaceae</taxon>
        <taxon>Crinalium</taxon>
    </lineage>
</organism>
<dbReference type="HOGENOM" id="CLU_083853_0_0_3"/>
<dbReference type="eggNOG" id="COG3861">
    <property type="taxonomic scope" value="Bacteria"/>
</dbReference>
<reference evidence="1 2" key="1">
    <citation type="submission" date="2012-06" db="EMBL/GenBank/DDBJ databases">
        <title>Finished chromosome of genome of Crinalium epipsammum PCC 9333.</title>
        <authorList>
            <consortium name="US DOE Joint Genome Institute"/>
            <person name="Gugger M."/>
            <person name="Coursin T."/>
            <person name="Rippka R."/>
            <person name="Tandeau De Marsac N."/>
            <person name="Huntemann M."/>
            <person name="Wei C.-L."/>
            <person name="Han J."/>
            <person name="Detter J.C."/>
            <person name="Han C."/>
            <person name="Tapia R."/>
            <person name="Davenport K."/>
            <person name="Daligault H."/>
            <person name="Erkkila T."/>
            <person name="Gu W."/>
            <person name="Munk A.C.C."/>
            <person name="Teshima H."/>
            <person name="Xu Y."/>
            <person name="Chain P."/>
            <person name="Chen A."/>
            <person name="Krypides N."/>
            <person name="Mavromatis K."/>
            <person name="Markowitz V."/>
            <person name="Szeto E."/>
            <person name="Ivanova N."/>
            <person name="Mikhailova N."/>
            <person name="Ovchinnikova G."/>
            <person name="Pagani I."/>
            <person name="Pati A."/>
            <person name="Goodwin L."/>
            <person name="Peters L."/>
            <person name="Pitluck S."/>
            <person name="Woyke T."/>
            <person name="Kerfeld C."/>
        </authorList>
    </citation>
    <scope>NUCLEOTIDE SEQUENCE [LARGE SCALE GENOMIC DNA]</scope>
    <source>
        <strain evidence="1 2">PCC 9333</strain>
    </source>
</reference>